<comment type="catalytic activity">
    <reaction evidence="1">
        <text>S-ubiquitinyl-[E2 ubiquitin-conjugating enzyme]-L-cysteine + [acceptor protein]-L-lysine = [E2 ubiquitin-conjugating enzyme]-L-cysteine + N(6)-ubiquitinyl-[acceptor protein]-L-lysine.</text>
        <dbReference type="EC" id="2.3.2.26"/>
    </reaction>
</comment>
<name>A0AAV9UCE3_9PEZI</name>
<evidence type="ECO:0000256" key="4">
    <source>
        <dbReference type="ARBA" id="ARBA00022786"/>
    </source>
</evidence>
<dbReference type="Gene3D" id="3.90.1750.10">
    <property type="entry name" value="Hect, E3 ligase catalytic domains"/>
    <property type="match status" value="1"/>
</dbReference>
<dbReference type="GO" id="GO:0006511">
    <property type="term" value="P:ubiquitin-dependent protein catabolic process"/>
    <property type="evidence" value="ECO:0007669"/>
    <property type="project" value="TreeGrafter"/>
</dbReference>
<dbReference type="GO" id="GO:0000209">
    <property type="term" value="P:protein polyubiquitination"/>
    <property type="evidence" value="ECO:0007669"/>
    <property type="project" value="InterPro"/>
</dbReference>
<dbReference type="PROSITE" id="PS50096">
    <property type="entry name" value="IQ"/>
    <property type="match status" value="1"/>
</dbReference>
<dbReference type="EC" id="2.3.2.26" evidence="2"/>
<evidence type="ECO:0000256" key="1">
    <source>
        <dbReference type="ARBA" id="ARBA00000885"/>
    </source>
</evidence>
<evidence type="ECO:0000313" key="9">
    <source>
        <dbReference type="Proteomes" id="UP001375240"/>
    </source>
</evidence>
<reference evidence="8 9" key="1">
    <citation type="submission" date="2019-10" db="EMBL/GenBank/DDBJ databases">
        <authorList>
            <person name="Palmer J.M."/>
        </authorList>
    </citation>
    <scope>NUCLEOTIDE SEQUENCE [LARGE SCALE GENOMIC DNA]</scope>
    <source>
        <strain evidence="8 9">TWF696</strain>
    </source>
</reference>
<organism evidence="8 9">
    <name type="scientific">Orbilia brochopaga</name>
    <dbReference type="NCBI Taxonomy" id="3140254"/>
    <lineage>
        <taxon>Eukaryota</taxon>
        <taxon>Fungi</taxon>
        <taxon>Dikarya</taxon>
        <taxon>Ascomycota</taxon>
        <taxon>Pezizomycotina</taxon>
        <taxon>Orbiliomycetes</taxon>
        <taxon>Orbiliales</taxon>
        <taxon>Orbiliaceae</taxon>
        <taxon>Orbilia</taxon>
    </lineage>
</organism>
<feature type="compositionally biased region" description="Acidic residues" evidence="6">
    <location>
        <begin position="678"/>
        <end position="691"/>
    </location>
</feature>
<dbReference type="Pfam" id="PF00632">
    <property type="entry name" value="HECT"/>
    <property type="match status" value="1"/>
</dbReference>
<feature type="region of interest" description="Disordered" evidence="6">
    <location>
        <begin position="1"/>
        <end position="56"/>
    </location>
</feature>
<dbReference type="InterPro" id="IPR000569">
    <property type="entry name" value="HECT_dom"/>
</dbReference>
<gene>
    <name evidence="8" type="ORF">TWF696_009824</name>
</gene>
<feature type="compositionally biased region" description="Polar residues" evidence="6">
    <location>
        <begin position="1"/>
        <end position="16"/>
    </location>
</feature>
<feature type="compositionally biased region" description="Polar residues" evidence="6">
    <location>
        <begin position="26"/>
        <end position="39"/>
    </location>
</feature>
<dbReference type="Proteomes" id="UP001375240">
    <property type="component" value="Unassembled WGS sequence"/>
</dbReference>
<dbReference type="AlphaFoldDB" id="A0AAV9UCE3"/>
<dbReference type="SUPFAM" id="SSF56204">
    <property type="entry name" value="Hect, E3 ligase catalytic domain"/>
    <property type="match status" value="1"/>
</dbReference>
<dbReference type="Gene3D" id="3.30.2160.10">
    <property type="entry name" value="Hect, E3 ligase catalytic domain"/>
    <property type="match status" value="1"/>
</dbReference>
<sequence>MHNFTGSTRRQRQVNLSGKKPKAKPTPSSNSSQISQTAVTAARESRALRESERRRNDAAVRIQSAFRGHLSRNTSRSNSRVAWDVTVNFREGLALPRGERPPLSTEAIALLLLFYDSTDAGDLERLFFTVSALYPDDTTNPTIDTVLQSGGRSLFLLKRLSGKVLTTLSRLSTNLADTKTQAHTLLYLIFLSRVAANLPEIADASYFTALRDIVQNDFLGYATNSDGTLDITPPRALLEAIILPLQSTNSKNISLIYSEFVHNFLAAPSLDTKLFPAIPLGVFWRLLDIRELMLATSKIKFDRPGDGGPWLLSYLISLGLYTDSAASDSRNLALEQPILSHPLYRHMNIDKSDSAAIFGAFIAAVSHMLSVYGADAMRWMTNTSKLLSPRPGERTNGKAKADTSDAFPIFIQEQLDQLLGTKFVQHLADLARVDQRTIAASQELRSTRNATQSLSLHLLISFKFLRQKFHNRLFLARSSDGISFLPALFAQIQRTQTFQRGLTGTKDILNGLKAGRHGGEIHSSNEELVDWTTIFLFLDVYSFANVVMDDEKFFSFQGKALNPKQLESLVAFLKNLAFVTFFEVPEIESQTAQEGSRFLATNTTDHIKTETRLNVAGVNGITLPWIRSLTVRILRSLHRRDSRHSFLPADFWLMKEVEVEGSTSLIAEEEARQHSLEEMSEGEDSDSDEESGFQAAPVDQRSLASKKQEKAIRHNYLAALTPRLEILQNLPFFIPFRTRVTIFRDFVRLDRARRGIEDAEIWRLSHPFLDQHGRRAKHHGVIRRDHVFDDAYSEFFALGEGFKEPIQITFVDSFGAEEAGIDGGGILKEFLSSVVKESYREDPVDGIPFFAETENHLLYPNPTLLDEMVLSLQRQHSRLDYPNLQVLIQHEVGDMLKRFEFLGRIIGKCMYEGILVDVGFADFFLLKWSKVLLGSEDVGLGVDDLKSFDYSLWKGLQALKHYDDQTLKELDLTFTVENVFKIDDPLAHPFFQDHSHQEVNVVNLKPNGSNISVTSSNRLEYIHLLSRYKLVTQGKAQTHAFLKGLSSIIAPRWLSMFNQSELQTLVGGNESPLDIEDLRRNTIYGGVYVIGDDNKEHPTIEMFWRVMSKLSEKDKRAVLKFVTSVSRAPLLGFGSLNPRFSIRDAGGDSTRLPSTSTCVNLLKLPRYQSESVMKEKLLYAANAGAGFDLS</sequence>
<dbReference type="InterPro" id="IPR044611">
    <property type="entry name" value="E3A/B/C-like"/>
</dbReference>
<dbReference type="CDD" id="cd00078">
    <property type="entry name" value="HECTc"/>
    <property type="match status" value="1"/>
</dbReference>
<dbReference type="CDD" id="cd23767">
    <property type="entry name" value="IQCD"/>
    <property type="match status" value="1"/>
</dbReference>
<keyword evidence="9" id="KW-1185">Reference proteome</keyword>
<evidence type="ECO:0000256" key="6">
    <source>
        <dbReference type="SAM" id="MobiDB-lite"/>
    </source>
</evidence>
<dbReference type="InterPro" id="IPR035983">
    <property type="entry name" value="Hect_E3_ubiquitin_ligase"/>
</dbReference>
<comment type="caution">
    <text evidence="8">The sequence shown here is derived from an EMBL/GenBank/DDBJ whole genome shotgun (WGS) entry which is preliminary data.</text>
</comment>
<protein>
    <recommendedName>
        <fullName evidence="2">HECT-type E3 ubiquitin transferase</fullName>
        <ecNumber evidence="2">2.3.2.26</ecNumber>
    </recommendedName>
</protein>
<feature type="domain" description="HECT" evidence="7">
    <location>
        <begin position="802"/>
        <end position="1190"/>
    </location>
</feature>
<evidence type="ECO:0000259" key="7">
    <source>
        <dbReference type="PROSITE" id="PS50237"/>
    </source>
</evidence>
<keyword evidence="4 5" id="KW-0833">Ubl conjugation pathway</keyword>
<dbReference type="PROSITE" id="PS50237">
    <property type="entry name" value="HECT"/>
    <property type="match status" value="1"/>
</dbReference>
<accession>A0AAV9UCE3</accession>
<proteinExistence type="predicted"/>
<keyword evidence="3" id="KW-0808">Transferase</keyword>
<dbReference type="EMBL" id="JAVHNQ010000009">
    <property type="protein sequence ID" value="KAK6339028.1"/>
    <property type="molecule type" value="Genomic_DNA"/>
</dbReference>
<evidence type="ECO:0000256" key="5">
    <source>
        <dbReference type="PROSITE-ProRule" id="PRU00104"/>
    </source>
</evidence>
<dbReference type="PANTHER" id="PTHR45700">
    <property type="entry name" value="UBIQUITIN-PROTEIN LIGASE E3C"/>
    <property type="match status" value="1"/>
</dbReference>
<evidence type="ECO:0000313" key="8">
    <source>
        <dbReference type="EMBL" id="KAK6339028.1"/>
    </source>
</evidence>
<feature type="active site" description="Glycyl thioester intermediate" evidence="5">
    <location>
        <position position="1158"/>
    </location>
</feature>
<dbReference type="PANTHER" id="PTHR45700:SF2">
    <property type="entry name" value="UBIQUITIN-PROTEIN LIGASE E3C"/>
    <property type="match status" value="1"/>
</dbReference>
<evidence type="ECO:0000256" key="2">
    <source>
        <dbReference type="ARBA" id="ARBA00012485"/>
    </source>
</evidence>
<feature type="compositionally biased region" description="Basic and acidic residues" evidence="6">
    <location>
        <begin position="43"/>
        <end position="56"/>
    </location>
</feature>
<dbReference type="FunFam" id="3.30.2410.10:FF:000011">
    <property type="entry name" value="Putative Ubiquitin-protein ligase E3C"/>
    <property type="match status" value="1"/>
</dbReference>
<feature type="region of interest" description="Disordered" evidence="6">
    <location>
        <begin position="671"/>
        <end position="704"/>
    </location>
</feature>
<dbReference type="Gene3D" id="3.30.2410.10">
    <property type="entry name" value="Hect, E3 ligase catalytic domain"/>
    <property type="match status" value="1"/>
</dbReference>
<evidence type="ECO:0000256" key="3">
    <source>
        <dbReference type="ARBA" id="ARBA00022679"/>
    </source>
</evidence>
<dbReference type="SMART" id="SM00119">
    <property type="entry name" value="HECTc"/>
    <property type="match status" value="1"/>
</dbReference>
<dbReference type="GO" id="GO:0061630">
    <property type="term" value="F:ubiquitin protein ligase activity"/>
    <property type="evidence" value="ECO:0007669"/>
    <property type="project" value="UniProtKB-EC"/>
</dbReference>